<gene>
    <name evidence="2" type="ORF">GJV85_12355</name>
</gene>
<keyword evidence="3" id="KW-1185">Reference proteome</keyword>
<feature type="region of interest" description="Disordered" evidence="1">
    <location>
        <begin position="1"/>
        <end position="21"/>
    </location>
</feature>
<evidence type="ECO:0000313" key="2">
    <source>
        <dbReference type="EMBL" id="QSZ42866.1"/>
    </source>
</evidence>
<dbReference type="Proteomes" id="UP000671852">
    <property type="component" value="Chromosome"/>
</dbReference>
<evidence type="ECO:0000256" key="1">
    <source>
        <dbReference type="SAM" id="MobiDB-lite"/>
    </source>
</evidence>
<dbReference type="AlphaFoldDB" id="A0A975B264"/>
<evidence type="ECO:0000313" key="3">
    <source>
        <dbReference type="Proteomes" id="UP000671852"/>
    </source>
</evidence>
<proteinExistence type="predicted"/>
<reference evidence="2" key="2">
    <citation type="submission" date="2021-04" db="EMBL/GenBank/DDBJ databases">
        <title>Isolation and characterization of a novel species of the genus Sulfurimonas.</title>
        <authorList>
            <person name="Fukui M."/>
        </authorList>
    </citation>
    <scope>NUCLEOTIDE SEQUENCE</scope>
    <source>
        <strain evidence="2">H1576</strain>
    </source>
</reference>
<name>A0A975B264_9BACT</name>
<sequence>MCIPHGAMGSKSNGFVKEVKPPKHIQKVSKEQFEKGDPDFVDERTSAYKPKKKKSFFHSLLEDL</sequence>
<organism evidence="2 3">
    <name type="scientific">Sulfurimonas aquatica</name>
    <dbReference type="NCBI Taxonomy" id="2672570"/>
    <lineage>
        <taxon>Bacteria</taxon>
        <taxon>Pseudomonadati</taxon>
        <taxon>Campylobacterota</taxon>
        <taxon>Epsilonproteobacteria</taxon>
        <taxon>Campylobacterales</taxon>
        <taxon>Sulfurimonadaceae</taxon>
        <taxon>Sulfurimonas</taxon>
    </lineage>
</organism>
<dbReference type="KEGG" id="saqt:GJV85_12355"/>
<accession>A0A975B264</accession>
<reference evidence="2" key="1">
    <citation type="submission" date="2019-11" db="EMBL/GenBank/DDBJ databases">
        <authorList>
            <person name="Kojima H."/>
        </authorList>
    </citation>
    <scope>NUCLEOTIDE SEQUENCE</scope>
    <source>
        <strain evidence="2">H1576</strain>
    </source>
</reference>
<dbReference type="EMBL" id="CP046072">
    <property type="protein sequence ID" value="QSZ42866.1"/>
    <property type="molecule type" value="Genomic_DNA"/>
</dbReference>
<dbReference type="RefSeq" id="WP_207561678.1">
    <property type="nucleotide sequence ID" value="NZ_CP046072.1"/>
</dbReference>
<protein>
    <submittedName>
        <fullName evidence="2">Uncharacterized protein</fullName>
    </submittedName>
</protein>